<keyword evidence="1" id="KW-0732">Signal</keyword>
<reference evidence="2" key="2">
    <citation type="journal article" date="2020" name="Nat. Commun.">
        <title>Large-scale genome sequencing of mycorrhizal fungi provides insights into the early evolution of symbiotic traits.</title>
        <authorList>
            <person name="Miyauchi S."/>
            <person name="Kiss E."/>
            <person name="Kuo A."/>
            <person name="Drula E."/>
            <person name="Kohler A."/>
            <person name="Sanchez-Garcia M."/>
            <person name="Morin E."/>
            <person name="Andreopoulos B."/>
            <person name="Barry K.W."/>
            <person name="Bonito G."/>
            <person name="Buee M."/>
            <person name="Carver A."/>
            <person name="Chen C."/>
            <person name="Cichocki N."/>
            <person name="Clum A."/>
            <person name="Culley D."/>
            <person name="Crous P.W."/>
            <person name="Fauchery L."/>
            <person name="Girlanda M."/>
            <person name="Hayes R.D."/>
            <person name="Keri Z."/>
            <person name="LaButti K."/>
            <person name="Lipzen A."/>
            <person name="Lombard V."/>
            <person name="Magnuson J."/>
            <person name="Maillard F."/>
            <person name="Murat C."/>
            <person name="Nolan M."/>
            <person name="Ohm R.A."/>
            <person name="Pangilinan J."/>
            <person name="Pereira M.F."/>
            <person name="Perotto S."/>
            <person name="Peter M."/>
            <person name="Pfister S."/>
            <person name="Riley R."/>
            <person name="Sitrit Y."/>
            <person name="Stielow J.B."/>
            <person name="Szollosi G."/>
            <person name="Zifcakova L."/>
            <person name="Stursova M."/>
            <person name="Spatafora J.W."/>
            <person name="Tedersoo L."/>
            <person name="Vaario L.M."/>
            <person name="Yamada A."/>
            <person name="Yan M."/>
            <person name="Wang P."/>
            <person name="Xu J."/>
            <person name="Bruns T."/>
            <person name="Baldrian P."/>
            <person name="Vilgalys R."/>
            <person name="Dunand C."/>
            <person name="Henrissat B."/>
            <person name="Grigoriev I.V."/>
            <person name="Hibbett D."/>
            <person name="Nagy L.G."/>
            <person name="Martin F.M."/>
        </authorList>
    </citation>
    <scope>NUCLEOTIDE SEQUENCE</scope>
    <source>
        <strain evidence="2">Prilba</strain>
    </source>
</reference>
<dbReference type="AlphaFoldDB" id="A0A9P5N395"/>
<feature type="chain" id="PRO_5040493754" description="Secreted protein" evidence="1">
    <location>
        <begin position="22"/>
        <end position="84"/>
    </location>
</feature>
<evidence type="ECO:0008006" key="4">
    <source>
        <dbReference type="Google" id="ProtNLM"/>
    </source>
</evidence>
<organism evidence="2 3">
    <name type="scientific">Russula ochroleuca</name>
    <dbReference type="NCBI Taxonomy" id="152965"/>
    <lineage>
        <taxon>Eukaryota</taxon>
        <taxon>Fungi</taxon>
        <taxon>Dikarya</taxon>
        <taxon>Basidiomycota</taxon>
        <taxon>Agaricomycotina</taxon>
        <taxon>Agaricomycetes</taxon>
        <taxon>Russulales</taxon>
        <taxon>Russulaceae</taxon>
        <taxon>Russula</taxon>
    </lineage>
</organism>
<proteinExistence type="predicted"/>
<protein>
    <recommendedName>
        <fullName evidence="4">Secreted protein</fullName>
    </recommendedName>
</protein>
<dbReference type="Proteomes" id="UP000759537">
    <property type="component" value="Unassembled WGS sequence"/>
</dbReference>
<feature type="signal peptide" evidence="1">
    <location>
        <begin position="1"/>
        <end position="21"/>
    </location>
</feature>
<keyword evidence="3" id="KW-1185">Reference proteome</keyword>
<name>A0A9P5N395_9AGAM</name>
<gene>
    <name evidence="2" type="ORF">DFH94DRAFT_719023</name>
</gene>
<reference evidence="2" key="1">
    <citation type="submission" date="2019-10" db="EMBL/GenBank/DDBJ databases">
        <authorList>
            <consortium name="DOE Joint Genome Institute"/>
            <person name="Kuo A."/>
            <person name="Miyauchi S."/>
            <person name="Kiss E."/>
            <person name="Drula E."/>
            <person name="Kohler A."/>
            <person name="Sanchez-Garcia M."/>
            <person name="Andreopoulos B."/>
            <person name="Barry K.W."/>
            <person name="Bonito G."/>
            <person name="Buee M."/>
            <person name="Carver A."/>
            <person name="Chen C."/>
            <person name="Cichocki N."/>
            <person name="Clum A."/>
            <person name="Culley D."/>
            <person name="Crous P.W."/>
            <person name="Fauchery L."/>
            <person name="Girlanda M."/>
            <person name="Hayes R."/>
            <person name="Keri Z."/>
            <person name="LaButti K."/>
            <person name="Lipzen A."/>
            <person name="Lombard V."/>
            <person name="Magnuson J."/>
            <person name="Maillard F."/>
            <person name="Morin E."/>
            <person name="Murat C."/>
            <person name="Nolan M."/>
            <person name="Ohm R."/>
            <person name="Pangilinan J."/>
            <person name="Pereira M."/>
            <person name="Perotto S."/>
            <person name="Peter M."/>
            <person name="Riley R."/>
            <person name="Sitrit Y."/>
            <person name="Stielow B."/>
            <person name="Szollosi G."/>
            <person name="Zifcakova L."/>
            <person name="Stursova M."/>
            <person name="Spatafora J.W."/>
            <person name="Tedersoo L."/>
            <person name="Vaario L.-M."/>
            <person name="Yamada A."/>
            <person name="Yan M."/>
            <person name="Wang P."/>
            <person name="Xu J."/>
            <person name="Bruns T."/>
            <person name="Baldrian P."/>
            <person name="Vilgalys R."/>
            <person name="Henrissat B."/>
            <person name="Grigoriev I.V."/>
            <person name="Hibbett D."/>
            <person name="Nagy L.G."/>
            <person name="Martin F.M."/>
        </authorList>
    </citation>
    <scope>NUCLEOTIDE SEQUENCE</scope>
    <source>
        <strain evidence="2">Prilba</strain>
    </source>
</reference>
<accession>A0A9P5N395</accession>
<comment type="caution">
    <text evidence="2">The sequence shown here is derived from an EMBL/GenBank/DDBJ whole genome shotgun (WGS) entry which is preliminary data.</text>
</comment>
<evidence type="ECO:0000313" key="2">
    <source>
        <dbReference type="EMBL" id="KAF8485197.1"/>
    </source>
</evidence>
<evidence type="ECO:0000313" key="3">
    <source>
        <dbReference type="Proteomes" id="UP000759537"/>
    </source>
</evidence>
<sequence length="84" mass="9542">MRITVLVVLVTVFLYPQNSESQCIKGQREGESYLPLVWYPSQPAHSLNSHRRQWIFSSCSSLTTLWLGLSPRLPLKPIISGEEA</sequence>
<dbReference type="EMBL" id="WHVB01000003">
    <property type="protein sequence ID" value="KAF8485197.1"/>
    <property type="molecule type" value="Genomic_DNA"/>
</dbReference>
<evidence type="ECO:0000256" key="1">
    <source>
        <dbReference type="SAM" id="SignalP"/>
    </source>
</evidence>